<feature type="domain" description="Fatty acid desaturase" evidence="14">
    <location>
        <begin position="55"/>
        <end position="272"/>
    </location>
</feature>
<comment type="caution">
    <text evidence="15">The sequence shown here is derived from an EMBL/GenBank/DDBJ whole genome shotgun (WGS) entry which is preliminary data.</text>
</comment>
<keyword evidence="10 13" id="KW-0472">Membrane</keyword>
<dbReference type="EMBL" id="JACEFB010000003">
    <property type="protein sequence ID" value="MBA2225869.1"/>
    <property type="molecule type" value="Genomic_DNA"/>
</dbReference>
<dbReference type="RefSeq" id="WP_194537421.1">
    <property type="nucleotide sequence ID" value="NZ_JACEFB010000003.1"/>
</dbReference>
<evidence type="ECO:0000256" key="12">
    <source>
        <dbReference type="SAM" id="MobiDB-lite"/>
    </source>
</evidence>
<evidence type="ECO:0000256" key="5">
    <source>
        <dbReference type="ARBA" id="ARBA00022832"/>
    </source>
</evidence>
<feature type="region of interest" description="Disordered" evidence="12">
    <location>
        <begin position="294"/>
        <end position="317"/>
    </location>
</feature>
<dbReference type="GO" id="GO:0006633">
    <property type="term" value="P:fatty acid biosynthetic process"/>
    <property type="evidence" value="ECO:0007669"/>
    <property type="project" value="UniProtKB-KW"/>
</dbReference>
<dbReference type="GO" id="GO:0016020">
    <property type="term" value="C:membrane"/>
    <property type="evidence" value="ECO:0007669"/>
    <property type="project" value="UniProtKB-SubCell"/>
</dbReference>
<evidence type="ECO:0000256" key="2">
    <source>
        <dbReference type="ARBA" id="ARBA00008749"/>
    </source>
</evidence>
<feature type="transmembrane region" description="Helical" evidence="13">
    <location>
        <begin position="194"/>
        <end position="212"/>
    </location>
</feature>
<keyword evidence="11" id="KW-0275">Fatty acid biosynthesis</keyword>
<evidence type="ECO:0000313" key="15">
    <source>
        <dbReference type="EMBL" id="MBA2225869.1"/>
    </source>
</evidence>
<evidence type="ECO:0000256" key="9">
    <source>
        <dbReference type="ARBA" id="ARBA00023098"/>
    </source>
</evidence>
<evidence type="ECO:0000256" key="3">
    <source>
        <dbReference type="ARBA" id="ARBA00022516"/>
    </source>
</evidence>
<evidence type="ECO:0000256" key="7">
    <source>
        <dbReference type="ARBA" id="ARBA00023002"/>
    </source>
</evidence>
<comment type="similarity">
    <text evidence="2">Belongs to the fatty acid desaturase type 2 family.</text>
</comment>
<organism evidence="15 16">
    <name type="scientific">Thermogemmata fonticola</name>
    <dbReference type="NCBI Taxonomy" id="2755323"/>
    <lineage>
        <taxon>Bacteria</taxon>
        <taxon>Pseudomonadati</taxon>
        <taxon>Planctomycetota</taxon>
        <taxon>Planctomycetia</taxon>
        <taxon>Gemmatales</taxon>
        <taxon>Gemmataceae</taxon>
        <taxon>Thermogemmata</taxon>
    </lineage>
</organism>
<dbReference type="GO" id="GO:0016717">
    <property type="term" value="F:oxidoreductase activity, acting on paired donors, with oxidation of a pair of donors resulting in the reduction of molecular oxygen to two molecules of water"/>
    <property type="evidence" value="ECO:0007669"/>
    <property type="project" value="InterPro"/>
</dbReference>
<comment type="subcellular location">
    <subcellularLocation>
        <location evidence="1">Membrane</location>
        <topology evidence="1">Multi-pass membrane protein</topology>
    </subcellularLocation>
</comment>
<keyword evidence="3" id="KW-0444">Lipid biosynthesis</keyword>
<dbReference type="AlphaFoldDB" id="A0A7V8VD59"/>
<protein>
    <submittedName>
        <fullName evidence="15">Acyl-CoA desaturase</fullName>
    </submittedName>
</protein>
<gene>
    <name evidence="15" type="ORF">H0921_06790</name>
</gene>
<keyword evidence="5" id="KW-0276">Fatty acid metabolism</keyword>
<dbReference type="InterPro" id="IPR015876">
    <property type="entry name" value="Acyl-CoA_DS"/>
</dbReference>
<evidence type="ECO:0000256" key="6">
    <source>
        <dbReference type="ARBA" id="ARBA00022989"/>
    </source>
</evidence>
<evidence type="ECO:0000259" key="14">
    <source>
        <dbReference type="Pfam" id="PF00487"/>
    </source>
</evidence>
<keyword evidence="4 13" id="KW-0812">Transmembrane</keyword>
<proteinExistence type="inferred from homology"/>
<keyword evidence="8" id="KW-0408">Iron</keyword>
<dbReference type="Proteomes" id="UP000542342">
    <property type="component" value="Unassembled WGS sequence"/>
</dbReference>
<feature type="transmembrane region" description="Helical" evidence="13">
    <location>
        <begin position="33"/>
        <end position="53"/>
    </location>
</feature>
<keyword evidence="9" id="KW-0443">Lipid metabolism</keyword>
<feature type="transmembrane region" description="Helical" evidence="13">
    <location>
        <begin position="171"/>
        <end position="188"/>
    </location>
</feature>
<keyword evidence="6 13" id="KW-1133">Transmembrane helix</keyword>
<evidence type="ECO:0000313" key="16">
    <source>
        <dbReference type="Proteomes" id="UP000542342"/>
    </source>
</evidence>
<dbReference type="PRINTS" id="PR00075">
    <property type="entry name" value="FACDDSATRASE"/>
</dbReference>
<dbReference type="CDD" id="cd03505">
    <property type="entry name" value="Delta9-FADS-like"/>
    <property type="match status" value="1"/>
</dbReference>
<feature type="transmembrane region" description="Helical" evidence="13">
    <location>
        <begin position="59"/>
        <end position="80"/>
    </location>
</feature>
<sequence length="317" mass="36990">MSHATLPHVTLPSPSVSWPLGVDRWPPRRWWNFFRALPFVGLHVAAVVLPFFVAPTWAAIGWGIVFYLVRMFGVTAAYHRYFSHRSYKTSRWFQFVLAWIGCSAMQKGPLWWAAHHRHHHKHSDQEEDPHSPIVRTVWWAHVGWVLSGRFRQAPPLRDFEKFPELRWLDRYFTWLPGLSLALLCYWLAGWSGVVYGFIVGTVLLYHATFLVNSACHLFGTRRYATPDQSRNCWWAALLTMGEGWHNNHHHYQSCARQGFYWWEIDLSYYILRALAWAGLVWDIREPTPKALSAGRIEPLTSERPESNDVSPVQGRGE</sequence>
<accession>A0A7V8VD59</accession>
<dbReference type="PANTHER" id="PTHR11351">
    <property type="entry name" value="ACYL-COA DESATURASE"/>
    <property type="match status" value="1"/>
</dbReference>
<dbReference type="PANTHER" id="PTHR11351:SF31">
    <property type="entry name" value="DESATURASE 1, ISOFORM A-RELATED"/>
    <property type="match status" value="1"/>
</dbReference>
<evidence type="ECO:0000256" key="11">
    <source>
        <dbReference type="ARBA" id="ARBA00023160"/>
    </source>
</evidence>
<dbReference type="Pfam" id="PF00487">
    <property type="entry name" value="FA_desaturase"/>
    <property type="match status" value="1"/>
</dbReference>
<evidence type="ECO:0000256" key="10">
    <source>
        <dbReference type="ARBA" id="ARBA00023136"/>
    </source>
</evidence>
<evidence type="ECO:0000256" key="1">
    <source>
        <dbReference type="ARBA" id="ARBA00004141"/>
    </source>
</evidence>
<evidence type="ECO:0000256" key="8">
    <source>
        <dbReference type="ARBA" id="ARBA00023004"/>
    </source>
</evidence>
<evidence type="ECO:0000256" key="13">
    <source>
        <dbReference type="SAM" id="Phobius"/>
    </source>
</evidence>
<keyword evidence="16" id="KW-1185">Reference proteome</keyword>
<keyword evidence="7" id="KW-0560">Oxidoreductase</keyword>
<evidence type="ECO:0000256" key="4">
    <source>
        <dbReference type="ARBA" id="ARBA00022692"/>
    </source>
</evidence>
<name>A0A7V8VD59_9BACT</name>
<dbReference type="InterPro" id="IPR005804">
    <property type="entry name" value="FA_desaturase_dom"/>
</dbReference>
<reference evidence="15 16" key="1">
    <citation type="submission" date="2020-07" db="EMBL/GenBank/DDBJ databases">
        <title>Thermogemmata thermophila gen. nov., sp. nov., a novel moderate thermophilic planctomycete from a Kamchatka hot spring.</title>
        <authorList>
            <person name="Elcheninov A.G."/>
            <person name="Podosokorskaya O.A."/>
            <person name="Kovaleva O.L."/>
            <person name="Novikov A."/>
            <person name="Bonch-Osmolovskaya E.A."/>
            <person name="Toshchakov S.V."/>
            <person name="Kublanov I.V."/>
        </authorList>
    </citation>
    <scope>NUCLEOTIDE SEQUENCE [LARGE SCALE GENOMIC DNA]</scope>
    <source>
        <strain evidence="15 16">2918</strain>
    </source>
</reference>